<dbReference type="Proteomes" id="UP000887116">
    <property type="component" value="Unassembled WGS sequence"/>
</dbReference>
<evidence type="ECO:0000256" key="2">
    <source>
        <dbReference type="SAM" id="SignalP"/>
    </source>
</evidence>
<feature type="region of interest" description="Disordered" evidence="1">
    <location>
        <begin position="73"/>
        <end position="92"/>
    </location>
</feature>
<dbReference type="InterPro" id="IPR040384">
    <property type="entry name" value="ORCKA/B"/>
</dbReference>
<reference evidence="3" key="1">
    <citation type="submission" date="2020-07" db="EMBL/GenBank/DDBJ databases">
        <title>Multicomponent nature underlies the extraordinary mechanical properties of spider dragline silk.</title>
        <authorList>
            <person name="Kono N."/>
            <person name="Nakamura H."/>
            <person name="Mori M."/>
            <person name="Yoshida Y."/>
            <person name="Ohtoshi R."/>
            <person name="Malay A.D."/>
            <person name="Moran D.A.P."/>
            <person name="Tomita M."/>
            <person name="Numata K."/>
            <person name="Arakawa K."/>
        </authorList>
    </citation>
    <scope>NUCLEOTIDE SEQUENCE</scope>
</reference>
<name>A0A8X6K7S4_TRICU</name>
<evidence type="ECO:0000256" key="1">
    <source>
        <dbReference type="SAM" id="MobiDB-lite"/>
    </source>
</evidence>
<sequence length="407" mass="47318">MARRDYSQLVALTFIVATLAEVVTVPFGREYDAPAVRFRNGGKQKRSLRVLRGMSYFPLDKIGGGVVLRELQEDEPTEQPRLPINDSGRSSHEKNQYIVNENLKNSQFPTFENSELMNDDSVHLNRKRREAKNFEINEPIRLEERNFDEIDRSSFRNIGKRNFDEIDRAGFRTMGKRNFDEIDRSGFHNFGKRNFDEIDRAGFHNLGKRNFDEIDRAGFRKRNFDEIDRAGFRQMGKRNFDEIDRTGFHNFGKRNFDEIDRAGFHKIGKKNFDEIDRSGFGNIGKRDFDEIDRSGFSSIGKRNFRLLEKPGFYLPFADKFSFPNPGNVPIKELGAGNLAEMFDMDMNKENKKSFDEIDRSGFGGIGKRNFDEIDRSGFGNILKRNFDEIDRSGFNHIASFTNHVKMI</sequence>
<keyword evidence="4" id="KW-1185">Reference proteome</keyword>
<dbReference type="AlphaFoldDB" id="A0A8X6K7S4"/>
<dbReference type="OrthoDB" id="6093641at2759"/>
<dbReference type="PANTHER" id="PTHR33864:SF1">
    <property type="entry name" value="NEUROPEPTIDE-LIKE PROTEIN"/>
    <property type="match status" value="1"/>
</dbReference>
<dbReference type="EMBL" id="BMAO01010202">
    <property type="protein sequence ID" value="GFQ65511.1"/>
    <property type="molecule type" value="Genomic_DNA"/>
</dbReference>
<organism evidence="3 4">
    <name type="scientific">Trichonephila clavata</name>
    <name type="common">Joro spider</name>
    <name type="synonym">Nephila clavata</name>
    <dbReference type="NCBI Taxonomy" id="2740835"/>
    <lineage>
        <taxon>Eukaryota</taxon>
        <taxon>Metazoa</taxon>
        <taxon>Ecdysozoa</taxon>
        <taxon>Arthropoda</taxon>
        <taxon>Chelicerata</taxon>
        <taxon>Arachnida</taxon>
        <taxon>Araneae</taxon>
        <taxon>Araneomorphae</taxon>
        <taxon>Entelegynae</taxon>
        <taxon>Araneoidea</taxon>
        <taxon>Nephilidae</taxon>
        <taxon>Trichonephila</taxon>
    </lineage>
</organism>
<feature type="signal peptide" evidence="2">
    <location>
        <begin position="1"/>
        <end position="20"/>
    </location>
</feature>
<proteinExistence type="predicted"/>
<keyword evidence="2" id="KW-0732">Signal</keyword>
<dbReference type="GO" id="GO:0005184">
    <property type="term" value="F:neuropeptide hormone activity"/>
    <property type="evidence" value="ECO:0007669"/>
    <property type="project" value="InterPro"/>
</dbReference>
<dbReference type="PANTHER" id="PTHR33864">
    <property type="entry name" value="NEUROPEPTIDE-LIKE PROTEIN-RELATED"/>
    <property type="match status" value="1"/>
</dbReference>
<evidence type="ECO:0000313" key="3">
    <source>
        <dbReference type="EMBL" id="GFQ65511.1"/>
    </source>
</evidence>
<gene>
    <name evidence="3" type="primary">NCL1_09626</name>
    <name evidence="3" type="ORF">TNCT_336611</name>
</gene>
<feature type="chain" id="PRO_5036445775" evidence="2">
    <location>
        <begin position="21"/>
        <end position="407"/>
    </location>
</feature>
<accession>A0A8X6K7S4</accession>
<evidence type="ECO:0000313" key="4">
    <source>
        <dbReference type="Proteomes" id="UP000887116"/>
    </source>
</evidence>
<protein>
    <submittedName>
        <fullName evidence="3">Orcokinin peptides type B</fullName>
    </submittedName>
</protein>
<comment type="caution">
    <text evidence="3">The sequence shown here is derived from an EMBL/GenBank/DDBJ whole genome shotgun (WGS) entry which is preliminary data.</text>
</comment>